<dbReference type="AlphaFoldDB" id="A0A7S4EWT7"/>
<evidence type="ECO:0000256" key="1">
    <source>
        <dbReference type="SAM" id="MobiDB-lite"/>
    </source>
</evidence>
<organism evidence="2">
    <name type="scientific">Chrysotila carterae</name>
    <name type="common">Marine alga</name>
    <name type="synonym">Syracosphaera carterae</name>
    <dbReference type="NCBI Taxonomy" id="13221"/>
    <lineage>
        <taxon>Eukaryota</taxon>
        <taxon>Haptista</taxon>
        <taxon>Haptophyta</taxon>
        <taxon>Prymnesiophyceae</taxon>
        <taxon>Isochrysidales</taxon>
        <taxon>Isochrysidaceae</taxon>
        <taxon>Chrysotila</taxon>
    </lineage>
</organism>
<dbReference type="EMBL" id="HBIZ01017841">
    <property type="protein sequence ID" value="CAE0758543.1"/>
    <property type="molecule type" value="Transcribed_RNA"/>
</dbReference>
<gene>
    <name evidence="2" type="ORF">PCAR00345_LOCUS11137</name>
</gene>
<protein>
    <submittedName>
        <fullName evidence="2">Uncharacterized protein</fullName>
    </submittedName>
</protein>
<feature type="compositionally biased region" description="Low complexity" evidence="1">
    <location>
        <begin position="242"/>
        <end position="275"/>
    </location>
</feature>
<feature type="compositionally biased region" description="Polar residues" evidence="1">
    <location>
        <begin position="350"/>
        <end position="371"/>
    </location>
</feature>
<feature type="region of interest" description="Disordered" evidence="1">
    <location>
        <begin position="332"/>
        <end position="371"/>
    </location>
</feature>
<reference evidence="2" key="1">
    <citation type="submission" date="2021-01" db="EMBL/GenBank/DDBJ databases">
        <authorList>
            <person name="Corre E."/>
            <person name="Pelletier E."/>
            <person name="Niang G."/>
            <person name="Scheremetjew M."/>
            <person name="Finn R."/>
            <person name="Kale V."/>
            <person name="Holt S."/>
            <person name="Cochrane G."/>
            <person name="Meng A."/>
            <person name="Brown T."/>
            <person name="Cohen L."/>
        </authorList>
    </citation>
    <scope>NUCLEOTIDE SEQUENCE</scope>
    <source>
        <strain evidence="2">CCMP645</strain>
    </source>
</reference>
<feature type="region of interest" description="Disordered" evidence="1">
    <location>
        <begin position="221"/>
        <end position="290"/>
    </location>
</feature>
<accession>A0A7S4EWT7</accession>
<name>A0A7S4EWT7_CHRCT</name>
<sequence>MGVSAMRTLQMRNEAWVLKAEELTSQDDACASASERPGPIVLVISDGTCSWRGRISPEQLTPPLSVDARAFATRLLQGLRGAEEAHADLLDLTPVPSGRRLTWKAELASEGPLAYKLRLKQTVLCEPEEPQHAGELLQDLLVTLVQGLNCEQDLCVARVHESAAIKEEEIMLNDAEGEAWRMETQMLGSVRESMLAELNATKRRIVTVESALERWERGDDGFAGVISQDSDGDSTDYDDDGTNAIATADTDNNANANAKMNTNAKPKSKPNAKPNAKPDAHTHVDAPPQKRFCARRGGHSVTDLTEQATAAAARAEGFETQRREALDGQVDGLHAPQPVSQAEAEPAASTHASTQPNAAEAGFQQSLLDML</sequence>
<proteinExistence type="predicted"/>
<evidence type="ECO:0000313" key="2">
    <source>
        <dbReference type="EMBL" id="CAE0758543.1"/>
    </source>
</evidence>
<feature type="compositionally biased region" description="Acidic residues" evidence="1">
    <location>
        <begin position="230"/>
        <end position="241"/>
    </location>
</feature>